<dbReference type="GO" id="GO:0006413">
    <property type="term" value="P:translational initiation"/>
    <property type="evidence" value="ECO:0007669"/>
    <property type="project" value="InterPro"/>
</dbReference>
<feature type="region of interest" description="Disordered" evidence="2">
    <location>
        <begin position="106"/>
        <end position="144"/>
    </location>
</feature>
<dbReference type="RefSeq" id="XP_017996034.1">
    <property type="nucleotide sequence ID" value="XM_018141560.1"/>
</dbReference>
<dbReference type="Proteomes" id="UP000038010">
    <property type="component" value="Unassembled WGS sequence"/>
</dbReference>
<evidence type="ECO:0000256" key="2">
    <source>
        <dbReference type="SAM" id="MobiDB-lite"/>
    </source>
</evidence>
<dbReference type="SUPFAM" id="SSF55200">
    <property type="entry name" value="Translation initiation factor IF3, C-terminal domain"/>
    <property type="match status" value="1"/>
</dbReference>
<protein>
    <recommendedName>
        <fullName evidence="5">Translation initiation factor 3 C-terminal domain-containing protein</fullName>
    </recommendedName>
</protein>
<dbReference type="EMBL" id="LFJN01000034">
    <property type="protein sequence ID" value="KPI36071.1"/>
    <property type="molecule type" value="Genomic_DNA"/>
</dbReference>
<dbReference type="STRING" id="1664694.A0A0N0NIP6"/>
<accession>A0A0N0NIP6</accession>
<dbReference type="AlphaFoldDB" id="A0A0N0NIP6"/>
<gene>
    <name evidence="3" type="ORF">AB675_1656</name>
</gene>
<evidence type="ECO:0000313" key="3">
    <source>
        <dbReference type="EMBL" id="KPI36071.1"/>
    </source>
</evidence>
<name>A0A0N0NIP6_9EURO</name>
<dbReference type="InterPro" id="IPR036788">
    <property type="entry name" value="T_IF-3_C_sf"/>
</dbReference>
<feature type="coiled-coil region" evidence="1">
    <location>
        <begin position="250"/>
        <end position="277"/>
    </location>
</feature>
<evidence type="ECO:0000256" key="1">
    <source>
        <dbReference type="SAM" id="Coils"/>
    </source>
</evidence>
<evidence type="ECO:0008006" key="5">
    <source>
        <dbReference type="Google" id="ProtNLM"/>
    </source>
</evidence>
<proteinExistence type="predicted"/>
<reference evidence="3 4" key="1">
    <citation type="submission" date="2015-06" db="EMBL/GenBank/DDBJ databases">
        <title>Draft genome of the ant-associated black yeast Phialophora attae CBS 131958.</title>
        <authorList>
            <person name="Moreno L.F."/>
            <person name="Stielow B.J."/>
            <person name="de Hoog S."/>
            <person name="Vicente V.A."/>
            <person name="Weiss V.A."/>
            <person name="de Vries M."/>
            <person name="Cruz L.M."/>
            <person name="Souza E.M."/>
        </authorList>
    </citation>
    <scope>NUCLEOTIDE SEQUENCE [LARGE SCALE GENOMIC DNA]</scope>
    <source>
        <strain evidence="3 4">CBS 131958</strain>
    </source>
</reference>
<dbReference type="Gene3D" id="3.30.110.10">
    <property type="entry name" value="Translation initiation factor 3 (IF-3), C-terminal domain"/>
    <property type="match status" value="1"/>
</dbReference>
<feature type="compositionally biased region" description="Polar residues" evidence="2">
    <location>
        <begin position="124"/>
        <end position="138"/>
    </location>
</feature>
<organism evidence="3 4">
    <name type="scientific">Cyphellophora attinorum</name>
    <dbReference type="NCBI Taxonomy" id="1664694"/>
    <lineage>
        <taxon>Eukaryota</taxon>
        <taxon>Fungi</taxon>
        <taxon>Dikarya</taxon>
        <taxon>Ascomycota</taxon>
        <taxon>Pezizomycotina</taxon>
        <taxon>Eurotiomycetes</taxon>
        <taxon>Chaetothyriomycetidae</taxon>
        <taxon>Chaetothyriales</taxon>
        <taxon>Cyphellophoraceae</taxon>
        <taxon>Cyphellophora</taxon>
    </lineage>
</organism>
<keyword evidence="1" id="KW-0175">Coiled coil</keyword>
<sequence>MALAVRHSPRLLSPSEAVLYALLPSAARTLPCRQHAPRLTTHTQRRNNRAARELPPDFNINRLLYQERTSNGLSRKEAELLSDTVLDEAIPFRWVVVKELVPTSAPTTTTSTLFPSSLDEQEGAPSSSAANEDQQPSSAPLERLSEPKLLTAVLSSIDRRTHCVRLLSDSGPQPDTAIVQVVPRAGLLASLQEKVDKRLAQQQRQKLSKPKQIEMNWGISEHDFALKLKKMEEFLVQKGRKVEVLMAHKKRAKKATLEEAERKVESLRQRIEELGLLEGKFEGRVGETASMVIERRGGP</sequence>
<feature type="compositionally biased region" description="Low complexity" evidence="2">
    <location>
        <begin position="106"/>
        <end position="118"/>
    </location>
</feature>
<comment type="caution">
    <text evidence="3">The sequence shown here is derived from an EMBL/GenBank/DDBJ whole genome shotgun (WGS) entry which is preliminary data.</text>
</comment>
<evidence type="ECO:0000313" key="4">
    <source>
        <dbReference type="Proteomes" id="UP000038010"/>
    </source>
</evidence>
<dbReference type="OrthoDB" id="21573at2759"/>
<dbReference type="VEuPathDB" id="FungiDB:AB675_1656"/>
<dbReference type="GeneID" id="28733440"/>
<keyword evidence="4" id="KW-1185">Reference proteome</keyword>